<comment type="similarity">
    <text evidence="2">Belongs to the cytochrome P450 family.</text>
</comment>
<keyword evidence="4" id="KW-0479">Metal-binding</keyword>
<keyword evidence="7" id="KW-0503">Monooxygenase</keyword>
<evidence type="ECO:0000313" key="9">
    <source>
        <dbReference type="Proteomes" id="UP001327560"/>
    </source>
</evidence>
<keyword evidence="3" id="KW-0349">Heme</keyword>
<evidence type="ECO:0000256" key="4">
    <source>
        <dbReference type="ARBA" id="ARBA00022723"/>
    </source>
</evidence>
<keyword evidence="6" id="KW-0408">Iron</keyword>
<dbReference type="Proteomes" id="UP001327560">
    <property type="component" value="Chromosome 5"/>
</dbReference>
<dbReference type="PANTHER" id="PTHR47946">
    <property type="entry name" value="CYTOCHROME P450 78A7-RELATED"/>
    <property type="match status" value="1"/>
</dbReference>
<protein>
    <submittedName>
        <fullName evidence="8">Cytochrome P450</fullName>
    </submittedName>
</protein>
<evidence type="ECO:0000256" key="5">
    <source>
        <dbReference type="ARBA" id="ARBA00023002"/>
    </source>
</evidence>
<dbReference type="PANTHER" id="PTHR47946:SF14">
    <property type="entry name" value="CYTOCHROME P450 FAMILY PROTEIN"/>
    <property type="match status" value="1"/>
</dbReference>
<evidence type="ECO:0000256" key="7">
    <source>
        <dbReference type="ARBA" id="ARBA00023033"/>
    </source>
</evidence>
<comment type="cofactor">
    <cofactor evidence="1">
        <name>heme</name>
        <dbReference type="ChEBI" id="CHEBI:30413"/>
    </cofactor>
</comment>
<keyword evidence="9" id="KW-1185">Reference proteome</keyword>
<keyword evidence="5" id="KW-0560">Oxidoreductase</keyword>
<proteinExistence type="inferred from homology"/>
<dbReference type="GO" id="GO:0046872">
    <property type="term" value="F:metal ion binding"/>
    <property type="evidence" value="ECO:0007669"/>
    <property type="project" value="UniProtKB-KW"/>
</dbReference>
<dbReference type="AlphaFoldDB" id="A0AAQ3KMM1"/>
<dbReference type="InterPro" id="IPR051996">
    <property type="entry name" value="Cytochrome_P450_78A"/>
</dbReference>
<gene>
    <name evidence="8" type="ORF">Cni_G17560</name>
</gene>
<evidence type="ECO:0000256" key="1">
    <source>
        <dbReference type="ARBA" id="ARBA00001971"/>
    </source>
</evidence>
<organism evidence="8 9">
    <name type="scientific">Canna indica</name>
    <name type="common">Indian-shot</name>
    <dbReference type="NCBI Taxonomy" id="4628"/>
    <lineage>
        <taxon>Eukaryota</taxon>
        <taxon>Viridiplantae</taxon>
        <taxon>Streptophyta</taxon>
        <taxon>Embryophyta</taxon>
        <taxon>Tracheophyta</taxon>
        <taxon>Spermatophyta</taxon>
        <taxon>Magnoliopsida</taxon>
        <taxon>Liliopsida</taxon>
        <taxon>Zingiberales</taxon>
        <taxon>Cannaceae</taxon>
        <taxon>Canna</taxon>
    </lineage>
</organism>
<sequence>MGFAPFGKYWINMWRISSTYLFSLRRIVAFGEHRRVVWEQMVADVRDLMAKYDVGEVKKVLHFWSLNNVMQSMMKPTLPTTSTTWCELSGSALHCSAPTTTSSPSPHSWLAWVS</sequence>
<dbReference type="EMBL" id="CP136894">
    <property type="protein sequence ID" value="WOL08807.1"/>
    <property type="molecule type" value="Genomic_DNA"/>
</dbReference>
<evidence type="ECO:0000313" key="8">
    <source>
        <dbReference type="EMBL" id="WOL08807.1"/>
    </source>
</evidence>
<accession>A0AAQ3KMM1</accession>
<reference evidence="8 9" key="1">
    <citation type="submission" date="2023-10" db="EMBL/GenBank/DDBJ databases">
        <title>Chromosome-scale genome assembly provides insights into flower coloration mechanisms of Canna indica.</title>
        <authorList>
            <person name="Li C."/>
        </authorList>
    </citation>
    <scope>NUCLEOTIDE SEQUENCE [LARGE SCALE GENOMIC DNA]</scope>
    <source>
        <tissue evidence="8">Flower</tissue>
    </source>
</reference>
<evidence type="ECO:0000256" key="3">
    <source>
        <dbReference type="ARBA" id="ARBA00022617"/>
    </source>
</evidence>
<dbReference type="GO" id="GO:0004497">
    <property type="term" value="F:monooxygenase activity"/>
    <property type="evidence" value="ECO:0007669"/>
    <property type="project" value="UniProtKB-KW"/>
</dbReference>
<name>A0AAQ3KMM1_9LILI</name>
<evidence type="ECO:0000256" key="6">
    <source>
        <dbReference type="ARBA" id="ARBA00023004"/>
    </source>
</evidence>
<evidence type="ECO:0000256" key="2">
    <source>
        <dbReference type="ARBA" id="ARBA00010617"/>
    </source>
</evidence>